<dbReference type="InterPro" id="IPR029045">
    <property type="entry name" value="ClpP/crotonase-like_dom_sf"/>
</dbReference>
<accession>A0A1Y5FF19</accession>
<dbReference type="InterPro" id="IPR012340">
    <property type="entry name" value="NA-bd_OB-fold"/>
</dbReference>
<evidence type="ECO:0000259" key="3">
    <source>
        <dbReference type="Pfam" id="PF25145"/>
    </source>
</evidence>
<keyword evidence="1" id="KW-0812">Transmembrane</keyword>
<dbReference type="PANTHER" id="PTHR33507">
    <property type="entry name" value="INNER MEMBRANE PROTEIN YBBJ"/>
    <property type="match status" value="1"/>
</dbReference>
<dbReference type="Gene3D" id="3.90.226.10">
    <property type="entry name" value="2-enoyl-CoA Hydratase, Chain A, domain 1"/>
    <property type="match status" value="1"/>
</dbReference>
<organism evidence="4 5">
    <name type="scientific">Halobacteriovorax marinus</name>
    <dbReference type="NCBI Taxonomy" id="97084"/>
    <lineage>
        <taxon>Bacteria</taxon>
        <taxon>Pseudomonadati</taxon>
        <taxon>Bdellovibrionota</taxon>
        <taxon>Bacteriovoracia</taxon>
        <taxon>Bacteriovoracales</taxon>
        <taxon>Halobacteriovoraceae</taxon>
        <taxon>Halobacteriovorax</taxon>
    </lineage>
</organism>
<evidence type="ECO:0000313" key="5">
    <source>
        <dbReference type="Proteomes" id="UP000196531"/>
    </source>
</evidence>
<dbReference type="EMBL" id="MAAO01000006">
    <property type="protein sequence ID" value="OUR97192.1"/>
    <property type="molecule type" value="Genomic_DNA"/>
</dbReference>
<feature type="transmembrane region" description="Helical" evidence="1">
    <location>
        <begin position="343"/>
        <end position="363"/>
    </location>
</feature>
<evidence type="ECO:0000259" key="2">
    <source>
        <dbReference type="Pfam" id="PF24961"/>
    </source>
</evidence>
<keyword evidence="1" id="KW-0472">Membrane</keyword>
<feature type="domain" description="NfeD1b N-terminal" evidence="3">
    <location>
        <begin position="36"/>
        <end position="189"/>
    </location>
</feature>
<feature type="transmembrane region" description="Helical" evidence="1">
    <location>
        <begin position="287"/>
        <end position="304"/>
    </location>
</feature>
<name>A0A1Y5FF19_9BACT</name>
<sequence>MRTYQILLALTIFVFNFFSSVIASELQINKILNLEIEAPIGPATYNYLKVGFEKANTLQSDLILIELNTPGGLVSTTKKILTLIGESKIPVAIWIRPEGASATSAGAIIASAAHILFMSEGTNIGAATPIQMSGELEKGDLRNKAINDLKALIQSLAMSRNRNAPLFGEMIEKARSFESQNALKENLIDAIVNTEEELQQNLNNREIKILGKKVTLKVKKIEFDKYEMDLGQKLLNILANPNTAYILFLIGAALFYLEFQTPGGFIAGSMGAFCLVLAAIGFQVLPLNFGALALIGLSFILFILEIYITSYGLITLAALGSFVSGSLFLYRTEDGYISISQNVIISATSSLVLFLFFIFFFILRDHKNIGKKYFNSQIGHHAKIVNFLEHDGEFYIYQVKIGGEIWSFQSSHELKIGDEVEIKNQDGLILKA</sequence>
<dbReference type="Gene3D" id="2.40.50.140">
    <property type="entry name" value="Nucleic acid-binding proteins"/>
    <property type="match status" value="1"/>
</dbReference>
<dbReference type="SUPFAM" id="SSF52096">
    <property type="entry name" value="ClpP/crotonase"/>
    <property type="match status" value="1"/>
</dbReference>
<evidence type="ECO:0000313" key="4">
    <source>
        <dbReference type="EMBL" id="OUR97192.1"/>
    </source>
</evidence>
<dbReference type="AlphaFoldDB" id="A0A1Y5FF19"/>
<reference evidence="5" key="1">
    <citation type="journal article" date="2017" name="Proc. Natl. Acad. Sci. U.S.A.">
        <title>Simulation of Deepwater Horizon oil plume reveals substrate specialization within a complex community of hydrocarbon-degraders.</title>
        <authorList>
            <person name="Hu P."/>
            <person name="Dubinsky E.A."/>
            <person name="Probst A.J."/>
            <person name="Wang J."/>
            <person name="Sieber C.M.K."/>
            <person name="Tom L.M."/>
            <person name="Gardinali P."/>
            <person name="Banfield J.F."/>
            <person name="Atlas R.M."/>
            <person name="Andersen G.L."/>
        </authorList>
    </citation>
    <scope>NUCLEOTIDE SEQUENCE [LARGE SCALE GENOMIC DNA]</scope>
</reference>
<dbReference type="InterPro" id="IPR056739">
    <property type="entry name" value="NfeD_membrane"/>
</dbReference>
<protein>
    <submittedName>
        <fullName evidence="4">Uncharacterized protein</fullName>
    </submittedName>
</protein>
<dbReference type="InterPro" id="IPR052165">
    <property type="entry name" value="Membrane_assoc_protease"/>
</dbReference>
<feature type="transmembrane region" description="Helical" evidence="1">
    <location>
        <begin position="264"/>
        <end position="281"/>
    </location>
</feature>
<feature type="transmembrane region" description="Helical" evidence="1">
    <location>
        <begin position="311"/>
        <end position="331"/>
    </location>
</feature>
<evidence type="ECO:0000256" key="1">
    <source>
        <dbReference type="SAM" id="Phobius"/>
    </source>
</evidence>
<feature type="domain" description="NfeD integral membrane" evidence="2">
    <location>
        <begin position="243"/>
        <end position="359"/>
    </location>
</feature>
<gene>
    <name evidence="4" type="ORF">A9Q84_12765</name>
</gene>
<dbReference type="PANTHER" id="PTHR33507:SF4">
    <property type="entry name" value="NODULATION COMPETITIVENESS PROTEIN NFED"/>
    <property type="match status" value="1"/>
</dbReference>
<dbReference type="Pfam" id="PF24961">
    <property type="entry name" value="NfeD_membrane"/>
    <property type="match status" value="1"/>
</dbReference>
<dbReference type="InterPro" id="IPR056738">
    <property type="entry name" value="NfeD1b_N"/>
</dbReference>
<feature type="transmembrane region" description="Helical" evidence="1">
    <location>
        <begin position="237"/>
        <end position="257"/>
    </location>
</feature>
<dbReference type="Pfam" id="PF25145">
    <property type="entry name" value="NfeD1b_N"/>
    <property type="match status" value="1"/>
</dbReference>
<comment type="caution">
    <text evidence="4">The sequence shown here is derived from an EMBL/GenBank/DDBJ whole genome shotgun (WGS) entry which is preliminary data.</text>
</comment>
<keyword evidence="1" id="KW-1133">Transmembrane helix</keyword>
<dbReference type="SUPFAM" id="SSF141322">
    <property type="entry name" value="NfeD domain-like"/>
    <property type="match status" value="1"/>
</dbReference>
<dbReference type="Proteomes" id="UP000196531">
    <property type="component" value="Unassembled WGS sequence"/>
</dbReference>
<proteinExistence type="predicted"/>